<dbReference type="EMBL" id="KZ805819">
    <property type="protein sequence ID" value="PVH91614.1"/>
    <property type="molecule type" value="Genomic_DNA"/>
</dbReference>
<evidence type="ECO:0000313" key="2">
    <source>
        <dbReference type="EMBL" id="PVH91614.1"/>
    </source>
</evidence>
<dbReference type="AlphaFoldDB" id="A0A2V1D310"/>
<organism evidence="2 3">
    <name type="scientific">Periconia macrospinosa</name>
    <dbReference type="NCBI Taxonomy" id="97972"/>
    <lineage>
        <taxon>Eukaryota</taxon>
        <taxon>Fungi</taxon>
        <taxon>Dikarya</taxon>
        <taxon>Ascomycota</taxon>
        <taxon>Pezizomycotina</taxon>
        <taxon>Dothideomycetes</taxon>
        <taxon>Pleosporomycetidae</taxon>
        <taxon>Pleosporales</taxon>
        <taxon>Massarineae</taxon>
        <taxon>Periconiaceae</taxon>
        <taxon>Periconia</taxon>
    </lineage>
</organism>
<name>A0A2V1D310_9PLEO</name>
<evidence type="ECO:0000313" key="3">
    <source>
        <dbReference type="Proteomes" id="UP000244855"/>
    </source>
</evidence>
<accession>A0A2V1D310</accession>
<gene>
    <name evidence="2" type="ORF">DM02DRAFT_635997</name>
</gene>
<reference evidence="2 3" key="1">
    <citation type="journal article" date="2018" name="Sci. Rep.">
        <title>Comparative genomics provides insights into the lifestyle and reveals functional heterogeneity of dark septate endophytic fungi.</title>
        <authorList>
            <person name="Knapp D.G."/>
            <person name="Nemeth J.B."/>
            <person name="Barry K."/>
            <person name="Hainaut M."/>
            <person name="Henrissat B."/>
            <person name="Johnson J."/>
            <person name="Kuo A."/>
            <person name="Lim J.H.P."/>
            <person name="Lipzen A."/>
            <person name="Nolan M."/>
            <person name="Ohm R.A."/>
            <person name="Tamas L."/>
            <person name="Grigoriev I.V."/>
            <person name="Spatafora J.W."/>
            <person name="Nagy L.G."/>
            <person name="Kovacs G.M."/>
        </authorList>
    </citation>
    <scope>NUCLEOTIDE SEQUENCE [LARGE SCALE GENOMIC DNA]</scope>
    <source>
        <strain evidence="2 3">DSE2036</strain>
    </source>
</reference>
<proteinExistence type="predicted"/>
<dbReference type="OrthoDB" id="10559940at2759"/>
<evidence type="ECO:0000256" key="1">
    <source>
        <dbReference type="SAM" id="MobiDB-lite"/>
    </source>
</evidence>
<dbReference type="Proteomes" id="UP000244855">
    <property type="component" value="Unassembled WGS sequence"/>
</dbReference>
<sequence>MNDHHFSPLTPEKQFYTSHLTGRKIPLPSMPPPPPPPKKHVTFSLPSPPPPLPPSPHKLLPYLLDAHASLTLATHFLSGFRSANWTALPSAVTPSCGTANTRTSQLDADIAVARHLSLSATLTTLIHLDEFPALLRHTTHVTRPPPPPSPVPNEVVLRLWRELVEMESEARDITLYLGANHGVRDVQRQREEMAELRALGEWYVEVLGPVLEGLICGLGGRVRGDGDGEGGGKEDGVAEKMVGLLGGREMGKGKGRKYHSKSFRARIEGVRWWGEGDG</sequence>
<keyword evidence="3" id="KW-1185">Reference proteome</keyword>
<protein>
    <submittedName>
        <fullName evidence="2">Uncharacterized protein</fullName>
    </submittedName>
</protein>
<feature type="region of interest" description="Disordered" evidence="1">
    <location>
        <begin position="22"/>
        <end position="52"/>
    </location>
</feature>